<feature type="domain" description="STAS" evidence="3">
    <location>
        <begin position="3"/>
        <end position="101"/>
    </location>
</feature>
<dbReference type="PROSITE" id="PS50801">
    <property type="entry name" value="STAS"/>
    <property type="match status" value="1"/>
</dbReference>
<dbReference type="EMBL" id="VEVP01000009">
    <property type="protein sequence ID" value="TNU92099.1"/>
    <property type="molecule type" value="Genomic_DNA"/>
</dbReference>
<evidence type="ECO:0000259" key="3">
    <source>
        <dbReference type="PROSITE" id="PS50801"/>
    </source>
</evidence>
<dbReference type="RefSeq" id="WP_009305296.1">
    <property type="nucleotide sequence ID" value="NZ_CP089333.1"/>
</dbReference>
<protein>
    <recommendedName>
        <fullName evidence="2">Anti-sigma factor antagonist</fullName>
    </recommendedName>
</protein>
<evidence type="ECO:0000256" key="2">
    <source>
        <dbReference type="RuleBase" id="RU003749"/>
    </source>
</evidence>
<evidence type="ECO:0000313" key="6">
    <source>
        <dbReference type="Proteomes" id="UP000253752"/>
    </source>
</evidence>
<dbReference type="SUPFAM" id="SSF52091">
    <property type="entry name" value="SpoIIaa-like"/>
    <property type="match status" value="1"/>
</dbReference>
<dbReference type="Proteomes" id="UP000312594">
    <property type="component" value="Unassembled WGS sequence"/>
</dbReference>
<dbReference type="Pfam" id="PF01740">
    <property type="entry name" value="STAS"/>
    <property type="match status" value="1"/>
</dbReference>
<dbReference type="EMBL" id="PPTX01000002">
    <property type="protein sequence ID" value="RDB81407.1"/>
    <property type="molecule type" value="Genomic_DNA"/>
</dbReference>
<name>A0A369MYT8_EGGLN</name>
<reference evidence="4 6" key="2">
    <citation type="journal article" date="2018" name="Elife">
        <title>Discovery and characterization of a prevalent human gut bacterial enzyme sufficient for the inactivation of a family of plant toxins.</title>
        <authorList>
            <person name="Koppel N."/>
            <person name="Bisanz J.E."/>
            <person name="Pandelia M.E."/>
            <person name="Turnbaugh P.J."/>
            <person name="Balskus E.P."/>
        </authorList>
    </citation>
    <scope>NUCLEOTIDE SEQUENCE [LARGE SCALE GENOMIC DNA]</scope>
    <source>
        <strain evidence="4 6">MR1 #12</strain>
    </source>
</reference>
<reference evidence="5 7" key="1">
    <citation type="journal article" date="2005" name="Appl. Environ. Microbiol.">
        <title>Intestinal bacterial communities that produce active estrogen-like compounds enterodiol and enterolactone in humans.</title>
        <authorList>
            <person name="Clavel T."/>
            <person name="Henderson G."/>
            <person name="Alpert C.A."/>
            <person name="Philippe C."/>
            <person name="Rigottier-Gois L."/>
            <person name="Dore J."/>
            <person name="Blaut M."/>
        </authorList>
    </citation>
    <scope>NUCLEOTIDE SEQUENCE [LARGE SCALE GENOMIC DNA]</scope>
    <source>
        <strain evidence="5 7">SECO-MT75m2</strain>
    </source>
</reference>
<dbReference type="AlphaFoldDB" id="A0A369MYT8"/>
<dbReference type="CDD" id="cd07043">
    <property type="entry name" value="STAS_anti-anti-sigma_factors"/>
    <property type="match status" value="1"/>
</dbReference>
<evidence type="ECO:0000256" key="1">
    <source>
        <dbReference type="ARBA" id="ARBA00009013"/>
    </source>
</evidence>
<organism evidence="4 6">
    <name type="scientific">Eggerthella lenta</name>
    <name type="common">Eubacterium lentum</name>
    <dbReference type="NCBI Taxonomy" id="84112"/>
    <lineage>
        <taxon>Bacteria</taxon>
        <taxon>Bacillati</taxon>
        <taxon>Actinomycetota</taxon>
        <taxon>Coriobacteriia</taxon>
        <taxon>Eggerthellales</taxon>
        <taxon>Eggerthellaceae</taxon>
        <taxon>Eggerthella</taxon>
    </lineage>
</organism>
<comment type="caution">
    <text evidence="4">The sequence shown here is derived from an EMBL/GenBank/DDBJ whole genome shotgun (WGS) entry which is preliminary data.</text>
</comment>
<dbReference type="PANTHER" id="PTHR33495">
    <property type="entry name" value="ANTI-SIGMA FACTOR ANTAGONIST TM_1081-RELATED-RELATED"/>
    <property type="match status" value="1"/>
</dbReference>
<dbReference type="NCBIfam" id="TIGR00377">
    <property type="entry name" value="ant_ant_sig"/>
    <property type="match status" value="1"/>
</dbReference>
<comment type="similarity">
    <text evidence="1 2">Belongs to the anti-sigma-factor antagonist family.</text>
</comment>
<dbReference type="PANTHER" id="PTHR33495:SF2">
    <property type="entry name" value="ANTI-SIGMA FACTOR ANTAGONIST TM_1081-RELATED"/>
    <property type="match status" value="1"/>
</dbReference>
<reference evidence="5" key="3">
    <citation type="submission" date="2019-06" db="EMBL/GenBank/DDBJ databases">
        <authorList>
            <person name="Bisanz J.E."/>
            <person name="Turnbaugh P.J."/>
        </authorList>
    </citation>
    <scope>NUCLEOTIDE SEQUENCE</scope>
    <source>
        <strain evidence="5">SECO-MT75m2</strain>
    </source>
</reference>
<evidence type="ECO:0000313" key="5">
    <source>
        <dbReference type="EMBL" id="TNU92099.1"/>
    </source>
</evidence>
<accession>A0A369MYT8</accession>
<dbReference type="InterPro" id="IPR036513">
    <property type="entry name" value="STAS_dom_sf"/>
</dbReference>
<dbReference type="InterPro" id="IPR003658">
    <property type="entry name" value="Anti-sigma_ant"/>
</dbReference>
<dbReference type="InterPro" id="IPR002645">
    <property type="entry name" value="STAS_dom"/>
</dbReference>
<dbReference type="Gene3D" id="3.30.750.24">
    <property type="entry name" value="STAS domain"/>
    <property type="match status" value="1"/>
</dbReference>
<evidence type="ECO:0000313" key="7">
    <source>
        <dbReference type="Proteomes" id="UP000312594"/>
    </source>
</evidence>
<gene>
    <name evidence="4" type="ORF">C1872_01670</name>
    <name evidence="5" type="ORF">FIC87_05435</name>
</gene>
<dbReference type="GO" id="GO:0043856">
    <property type="term" value="F:anti-sigma factor antagonist activity"/>
    <property type="evidence" value="ECO:0007669"/>
    <property type="project" value="InterPro"/>
</dbReference>
<dbReference type="Proteomes" id="UP000253752">
    <property type="component" value="Unassembled WGS sequence"/>
</dbReference>
<proteinExistence type="inferred from homology"/>
<evidence type="ECO:0000313" key="4">
    <source>
        <dbReference type="EMBL" id="RDB81407.1"/>
    </source>
</evidence>
<sequence length="101" mass="10986">MDVNIAVDYFGDEAVLKLGGHLNTNTAADLEEALEPVFERTSKVVLDFADLEYLSSAGLRVLVATQKRVTAAEGALRIVNASDDIREVFDITGLIDVFDVE</sequence>